<dbReference type="GO" id="GO:0000160">
    <property type="term" value="P:phosphorelay signal transduction system"/>
    <property type="evidence" value="ECO:0007669"/>
    <property type="project" value="InterPro"/>
</dbReference>
<dbReference type="SMART" id="SM00862">
    <property type="entry name" value="Trans_reg_C"/>
    <property type="match status" value="1"/>
</dbReference>
<dbReference type="GO" id="GO:0003677">
    <property type="term" value="F:DNA binding"/>
    <property type="evidence" value="ECO:0007669"/>
    <property type="project" value="UniProtKB-KW"/>
</dbReference>
<proteinExistence type="predicted"/>
<dbReference type="InterPro" id="IPR003754">
    <property type="entry name" value="4pyrrol_synth_uPrphyn_synth"/>
</dbReference>
<dbReference type="InterPro" id="IPR036108">
    <property type="entry name" value="4pyrrol_syn_uPrphyn_synt_sf"/>
</dbReference>
<dbReference type="InterPro" id="IPR039793">
    <property type="entry name" value="UROS/Hem4"/>
</dbReference>
<dbReference type="Pfam" id="PF02602">
    <property type="entry name" value="HEM4"/>
    <property type="match status" value="1"/>
</dbReference>
<dbReference type="GO" id="GO:0006355">
    <property type="term" value="P:regulation of DNA-templated transcription"/>
    <property type="evidence" value="ECO:0007669"/>
    <property type="project" value="InterPro"/>
</dbReference>
<dbReference type="CDD" id="cd06578">
    <property type="entry name" value="HemD"/>
    <property type="match status" value="1"/>
</dbReference>
<dbReference type="PANTHER" id="PTHR40082">
    <property type="entry name" value="BLR5956 PROTEIN"/>
    <property type="match status" value="1"/>
</dbReference>
<dbReference type="AlphaFoldDB" id="A0A3T0T1Z7"/>
<dbReference type="InterPro" id="IPR036388">
    <property type="entry name" value="WH-like_DNA-bd_sf"/>
</dbReference>
<gene>
    <name evidence="4" type="ORF">C1I64_11860</name>
</gene>
<dbReference type="NCBIfam" id="NF005568">
    <property type="entry name" value="PRK07239.1"/>
    <property type="match status" value="1"/>
</dbReference>
<dbReference type="KEGG" id="rfs:C1I64_11860"/>
<dbReference type="Gene3D" id="1.10.10.10">
    <property type="entry name" value="Winged helix-like DNA-binding domain superfamily/Winged helix DNA-binding domain"/>
    <property type="match status" value="1"/>
</dbReference>
<protein>
    <submittedName>
        <fullName evidence="4">Uroporphyrinogen-III synthase</fullName>
    </submittedName>
</protein>
<reference evidence="4 5" key="1">
    <citation type="submission" date="2018-03" db="EMBL/GenBank/DDBJ databases">
        <title>Bacteriophage NCPPB3778 and a type I-E CRISPR drive the evolution of the US Biological Select Agent, Rathayibacter toxicus.</title>
        <authorList>
            <person name="Davis E.W.II."/>
            <person name="Tabima J.F."/>
            <person name="Weisberg A.J."/>
            <person name="Dantas Lopes L."/>
            <person name="Wiseman M.S."/>
            <person name="Wiseman M.S."/>
            <person name="Pupko T."/>
            <person name="Belcher M.S."/>
            <person name="Sechler A.J."/>
            <person name="Tancos M.A."/>
            <person name="Schroeder B.K."/>
            <person name="Murray T.D."/>
            <person name="Luster D.G."/>
            <person name="Schneider W.L."/>
            <person name="Rogers E."/>
            <person name="Andreote F.D."/>
            <person name="Grunwald N.J."/>
            <person name="Putnam M.L."/>
            <person name="Chang J.H."/>
        </authorList>
    </citation>
    <scope>NUCLEOTIDE SEQUENCE [LARGE SCALE GENOMIC DNA]</scope>
    <source>
        <strain evidence="4 5">DSM 15932</strain>
    </source>
</reference>
<dbReference type="RefSeq" id="WP_127887341.1">
    <property type="nucleotide sequence ID" value="NZ_CP028137.1"/>
</dbReference>
<dbReference type="SUPFAM" id="SSF46894">
    <property type="entry name" value="C-terminal effector domain of the bipartite response regulators"/>
    <property type="match status" value="1"/>
</dbReference>
<organism evidence="4 5">
    <name type="scientific">Rathayibacter festucae DSM 15932</name>
    <dbReference type="NCBI Taxonomy" id="1328866"/>
    <lineage>
        <taxon>Bacteria</taxon>
        <taxon>Bacillati</taxon>
        <taxon>Actinomycetota</taxon>
        <taxon>Actinomycetes</taxon>
        <taxon>Micrococcales</taxon>
        <taxon>Microbacteriaceae</taxon>
        <taxon>Rathayibacter</taxon>
    </lineage>
</organism>
<dbReference type="Gene3D" id="3.40.50.10090">
    <property type="match status" value="2"/>
</dbReference>
<dbReference type="InterPro" id="IPR001867">
    <property type="entry name" value="OmpR/PhoB-type_DNA-bd"/>
</dbReference>
<dbReference type="SUPFAM" id="SSF69618">
    <property type="entry name" value="HemD-like"/>
    <property type="match status" value="1"/>
</dbReference>
<name>A0A3T0T1Z7_9MICO</name>
<evidence type="ECO:0000256" key="2">
    <source>
        <dbReference type="SAM" id="MobiDB-lite"/>
    </source>
</evidence>
<evidence type="ECO:0000313" key="4">
    <source>
        <dbReference type="EMBL" id="AZZ52667.1"/>
    </source>
</evidence>
<feature type="region of interest" description="Disordered" evidence="2">
    <location>
        <begin position="1"/>
        <end position="30"/>
    </location>
</feature>
<accession>A0A3T0T1Z7</accession>
<dbReference type="GO" id="GO:0006780">
    <property type="term" value="P:uroporphyrinogen III biosynthetic process"/>
    <property type="evidence" value="ECO:0007669"/>
    <property type="project" value="InterPro"/>
</dbReference>
<dbReference type="Proteomes" id="UP000285317">
    <property type="component" value="Chromosome"/>
</dbReference>
<keyword evidence="1" id="KW-0238">DNA-binding</keyword>
<sequence>MTGTEASGEATGAVAGAAPGADGPDADAASPGFRADQLVGFRIGVTSDRRSEDLIAAFERRGADVTHAPTIRMRGVDTEGVLEAETRAIVAARPDVLLATTSYGMRRWLEAADAAGLGDDLTDALSDARILVRGPKARGAVRAAGLDDHGMSERETTTSLVDLALREGAAGRTVAVQLHGFTDPAQLQRLTDAGATVLTAAPYRWSAHEDSARVLRLIEAICCGGLDAVTFTSAPAVEALFTVAEAAGRLDELQAAFRETVVAAAVGPVTAAPLVEAQILPIVPDRFRMGALIRLTCEHLEQSAPRLDTDFGPLELRGRHAVLAGTRVALTPVALALFRTLVAAEGATVARAVLAAAAPEPLDDHAVDVAISRLRQALPEPRLVATVIKRGFRLATPL</sequence>
<evidence type="ECO:0000259" key="3">
    <source>
        <dbReference type="SMART" id="SM00862"/>
    </source>
</evidence>
<dbReference type="PANTHER" id="PTHR40082:SF1">
    <property type="entry name" value="BLR5956 PROTEIN"/>
    <property type="match status" value="1"/>
</dbReference>
<dbReference type="Pfam" id="PF00486">
    <property type="entry name" value="Trans_reg_C"/>
    <property type="match status" value="1"/>
</dbReference>
<dbReference type="InterPro" id="IPR016032">
    <property type="entry name" value="Sig_transdc_resp-reg_C-effctor"/>
</dbReference>
<dbReference type="EMBL" id="CP028137">
    <property type="protein sequence ID" value="AZZ52667.1"/>
    <property type="molecule type" value="Genomic_DNA"/>
</dbReference>
<feature type="domain" description="OmpR/PhoB-type" evidence="3">
    <location>
        <begin position="325"/>
        <end position="394"/>
    </location>
</feature>
<dbReference type="GO" id="GO:0004852">
    <property type="term" value="F:uroporphyrinogen-III synthase activity"/>
    <property type="evidence" value="ECO:0007669"/>
    <property type="project" value="InterPro"/>
</dbReference>
<evidence type="ECO:0000256" key="1">
    <source>
        <dbReference type="ARBA" id="ARBA00023125"/>
    </source>
</evidence>
<evidence type="ECO:0000313" key="5">
    <source>
        <dbReference type="Proteomes" id="UP000285317"/>
    </source>
</evidence>